<dbReference type="EMBL" id="JAEVFJ010000014">
    <property type="protein sequence ID" value="KAH8100926.1"/>
    <property type="molecule type" value="Genomic_DNA"/>
</dbReference>
<dbReference type="GO" id="GO:0045493">
    <property type="term" value="P:xylan catabolic process"/>
    <property type="evidence" value="ECO:0007669"/>
    <property type="project" value="UniProtKB-KW"/>
</dbReference>
<comment type="caution">
    <text evidence="11">The sequence shown here is derived from an EMBL/GenBank/DDBJ whole genome shotgun (WGS) entry which is preliminary data.</text>
</comment>
<keyword evidence="3" id="KW-0858">Xylan degradation</keyword>
<evidence type="ECO:0000313" key="12">
    <source>
        <dbReference type="Proteomes" id="UP000813824"/>
    </source>
</evidence>
<proteinExistence type="inferred from homology"/>
<keyword evidence="4" id="KW-0479">Metal-binding</keyword>
<sequence>MLYKLWTAFPALALMVVFANAAAIDSCSSFKLSNVSNTVVAGRTFYKAGDNVTVVNEYQSVSTNDLPAFCRIELTITTNSTANSSAHTEVWLPDDWNGRFVALGTGGFSGGAAVLDLAFTAAKQGYAGMSTDTGHQANAGDGSWAGPHNDNAIVDYAWRATHLSVLSAKEVIKQYYGKEQKKSYFLGCSGGGRQGFKEVQDFPDDFDGVVIGSPANSLDHILASVAHSALLTLPVNSSRFIDEDIWTNVIHPEVLKQCDALDGVADGILGDPRRCSFRPETLTCLPNQNTSTCLSLDQIDTLHKLYTDYYETNQTYIFGGYYPGGEVGMPTYLFSSQPMPLAIKIAVDAYRYIVTNDTTWDLDRFDFSAVRQAESVLSAQTNANSPNLTAFASAPHSGKIIHYVGWAENFISAGGSVHYYETVHSWMKSHGGADMDTFYRLFPVPGMEHCMGGFGPISFGGSSQAGSGYPALKNDPEHDILAAMVHWVENDVAPETIIGTAYKNNTVAEGVAFTRPICKYPATAIYQGGDVNSATSFKCV</sequence>
<dbReference type="GO" id="GO:0046872">
    <property type="term" value="F:metal ion binding"/>
    <property type="evidence" value="ECO:0007669"/>
    <property type="project" value="UniProtKB-KW"/>
</dbReference>
<keyword evidence="2" id="KW-0719">Serine esterase</keyword>
<comment type="catalytic activity">
    <reaction evidence="9">
        <text>feruloyl-polysaccharide + H2O = ferulate + polysaccharide.</text>
        <dbReference type="EC" id="3.1.1.73"/>
    </reaction>
</comment>
<accession>A0A8K0UP80</accession>
<dbReference type="PANTHER" id="PTHR33938:SF15">
    <property type="entry name" value="FERULOYL ESTERASE B-RELATED"/>
    <property type="match status" value="1"/>
</dbReference>
<keyword evidence="8" id="KW-1015">Disulfide bond</keyword>
<feature type="chain" id="PRO_5035487865" description="Carboxylic ester hydrolase" evidence="10">
    <location>
        <begin position="22"/>
        <end position="540"/>
    </location>
</feature>
<evidence type="ECO:0000256" key="10">
    <source>
        <dbReference type="RuleBase" id="RU361238"/>
    </source>
</evidence>
<keyword evidence="6 10" id="KW-0378">Hydrolase</keyword>
<dbReference type="InterPro" id="IPR011118">
    <property type="entry name" value="Tannase/feruloyl_esterase"/>
</dbReference>
<evidence type="ECO:0000256" key="2">
    <source>
        <dbReference type="ARBA" id="ARBA00022487"/>
    </source>
</evidence>
<organism evidence="11 12">
    <name type="scientific">Cristinia sonorae</name>
    <dbReference type="NCBI Taxonomy" id="1940300"/>
    <lineage>
        <taxon>Eukaryota</taxon>
        <taxon>Fungi</taxon>
        <taxon>Dikarya</taxon>
        <taxon>Basidiomycota</taxon>
        <taxon>Agaricomycotina</taxon>
        <taxon>Agaricomycetes</taxon>
        <taxon>Agaricomycetidae</taxon>
        <taxon>Agaricales</taxon>
        <taxon>Pleurotineae</taxon>
        <taxon>Stephanosporaceae</taxon>
        <taxon>Cristinia</taxon>
    </lineage>
</organism>
<keyword evidence="7" id="KW-0106">Calcium</keyword>
<dbReference type="PANTHER" id="PTHR33938">
    <property type="entry name" value="FERULOYL ESTERASE B-RELATED"/>
    <property type="match status" value="1"/>
</dbReference>
<evidence type="ECO:0000256" key="8">
    <source>
        <dbReference type="ARBA" id="ARBA00023157"/>
    </source>
</evidence>
<dbReference type="SUPFAM" id="SSF53474">
    <property type="entry name" value="alpha/beta-Hydrolases"/>
    <property type="match status" value="1"/>
</dbReference>
<evidence type="ECO:0000256" key="7">
    <source>
        <dbReference type="ARBA" id="ARBA00022837"/>
    </source>
</evidence>
<keyword evidence="12" id="KW-1185">Reference proteome</keyword>
<protein>
    <recommendedName>
        <fullName evidence="10">Carboxylic ester hydrolase</fullName>
        <ecNumber evidence="10">3.1.1.-</ecNumber>
    </recommendedName>
</protein>
<reference evidence="11" key="1">
    <citation type="journal article" date="2021" name="New Phytol.">
        <title>Evolutionary innovations through gain and loss of genes in the ectomycorrhizal Boletales.</title>
        <authorList>
            <person name="Wu G."/>
            <person name="Miyauchi S."/>
            <person name="Morin E."/>
            <person name="Kuo A."/>
            <person name="Drula E."/>
            <person name="Varga T."/>
            <person name="Kohler A."/>
            <person name="Feng B."/>
            <person name="Cao Y."/>
            <person name="Lipzen A."/>
            <person name="Daum C."/>
            <person name="Hundley H."/>
            <person name="Pangilinan J."/>
            <person name="Johnson J."/>
            <person name="Barry K."/>
            <person name="LaButti K."/>
            <person name="Ng V."/>
            <person name="Ahrendt S."/>
            <person name="Min B."/>
            <person name="Choi I.G."/>
            <person name="Park H."/>
            <person name="Plett J.M."/>
            <person name="Magnuson J."/>
            <person name="Spatafora J.W."/>
            <person name="Nagy L.G."/>
            <person name="Henrissat B."/>
            <person name="Grigoriev I.V."/>
            <person name="Yang Z.L."/>
            <person name="Xu J."/>
            <person name="Martin F.M."/>
        </authorList>
    </citation>
    <scope>NUCLEOTIDE SEQUENCE</scope>
    <source>
        <strain evidence="11">KKN 215</strain>
    </source>
</reference>
<evidence type="ECO:0000256" key="9">
    <source>
        <dbReference type="ARBA" id="ARBA00034075"/>
    </source>
</evidence>
<comment type="similarity">
    <text evidence="1 10">Belongs to the tannase family.</text>
</comment>
<gene>
    <name evidence="11" type="ORF">BXZ70DRAFT_1021676</name>
</gene>
<evidence type="ECO:0000256" key="4">
    <source>
        <dbReference type="ARBA" id="ARBA00022723"/>
    </source>
</evidence>
<dbReference type="OrthoDB" id="3039123at2759"/>
<evidence type="ECO:0000256" key="3">
    <source>
        <dbReference type="ARBA" id="ARBA00022651"/>
    </source>
</evidence>
<keyword evidence="3" id="KW-0624">Polysaccharide degradation</keyword>
<dbReference type="Pfam" id="PF07519">
    <property type="entry name" value="Tannase"/>
    <property type="match status" value="1"/>
</dbReference>
<evidence type="ECO:0000256" key="6">
    <source>
        <dbReference type="ARBA" id="ARBA00022801"/>
    </source>
</evidence>
<evidence type="ECO:0000256" key="5">
    <source>
        <dbReference type="ARBA" id="ARBA00022729"/>
    </source>
</evidence>
<dbReference type="InterPro" id="IPR029058">
    <property type="entry name" value="AB_hydrolase_fold"/>
</dbReference>
<name>A0A8K0UP80_9AGAR</name>
<evidence type="ECO:0000313" key="11">
    <source>
        <dbReference type="EMBL" id="KAH8100926.1"/>
    </source>
</evidence>
<keyword evidence="5 10" id="KW-0732">Signal</keyword>
<dbReference type="GO" id="GO:0030600">
    <property type="term" value="F:feruloyl esterase activity"/>
    <property type="evidence" value="ECO:0007669"/>
    <property type="project" value="UniProtKB-EC"/>
</dbReference>
<dbReference type="Proteomes" id="UP000813824">
    <property type="component" value="Unassembled WGS sequence"/>
</dbReference>
<dbReference type="EC" id="3.1.1.-" evidence="10"/>
<dbReference type="AlphaFoldDB" id="A0A8K0UP80"/>
<keyword evidence="3" id="KW-0119">Carbohydrate metabolism</keyword>
<evidence type="ECO:0000256" key="1">
    <source>
        <dbReference type="ARBA" id="ARBA00006249"/>
    </source>
</evidence>
<feature type="signal peptide" evidence="10">
    <location>
        <begin position="1"/>
        <end position="21"/>
    </location>
</feature>